<dbReference type="EMBL" id="JBIRWE010000001">
    <property type="protein sequence ID" value="MFI1963217.1"/>
    <property type="molecule type" value="Genomic_DNA"/>
</dbReference>
<dbReference type="Proteomes" id="UP001611548">
    <property type="component" value="Unassembled WGS sequence"/>
</dbReference>
<dbReference type="InterPro" id="IPR043857">
    <property type="entry name" value="DUF5819"/>
</dbReference>
<keyword evidence="2" id="KW-1185">Reference proteome</keyword>
<dbReference type="Pfam" id="PF19136">
    <property type="entry name" value="DUF5819"/>
    <property type="match status" value="1"/>
</dbReference>
<comment type="caution">
    <text evidence="1">The sequence shown here is derived from an EMBL/GenBank/DDBJ whole genome shotgun (WGS) entry which is preliminary data.</text>
</comment>
<evidence type="ECO:0000313" key="2">
    <source>
        <dbReference type="Proteomes" id="UP001611548"/>
    </source>
</evidence>
<reference evidence="1 2" key="1">
    <citation type="submission" date="2024-10" db="EMBL/GenBank/DDBJ databases">
        <title>The Natural Products Discovery Center: Release of the First 8490 Sequenced Strains for Exploring Actinobacteria Biosynthetic Diversity.</title>
        <authorList>
            <person name="Kalkreuter E."/>
            <person name="Kautsar S.A."/>
            <person name="Yang D."/>
            <person name="Bader C.D."/>
            <person name="Teijaro C.N."/>
            <person name="Fluegel L."/>
            <person name="Davis C.M."/>
            <person name="Simpson J.R."/>
            <person name="Lauterbach L."/>
            <person name="Steele A.D."/>
            <person name="Gui C."/>
            <person name="Meng S."/>
            <person name="Li G."/>
            <person name="Viehrig K."/>
            <person name="Ye F."/>
            <person name="Su P."/>
            <person name="Kiefer A.F."/>
            <person name="Nichols A."/>
            <person name="Cepeda A.J."/>
            <person name="Yan W."/>
            <person name="Fan B."/>
            <person name="Jiang Y."/>
            <person name="Adhikari A."/>
            <person name="Zheng C.-J."/>
            <person name="Schuster L."/>
            <person name="Cowan T.M."/>
            <person name="Smanski M.J."/>
            <person name="Chevrette M.G."/>
            <person name="De Carvalho L.P.S."/>
            <person name="Shen B."/>
        </authorList>
    </citation>
    <scope>NUCLEOTIDE SEQUENCE [LARGE SCALE GENOMIC DNA]</scope>
    <source>
        <strain evidence="1 2">NPDC020327</strain>
    </source>
</reference>
<evidence type="ECO:0000313" key="1">
    <source>
        <dbReference type="EMBL" id="MFI1963217.1"/>
    </source>
</evidence>
<protein>
    <submittedName>
        <fullName evidence="1">DUF5819 family protein</fullName>
    </submittedName>
</protein>
<gene>
    <name evidence="1" type="ORF">ACH429_03610</name>
</gene>
<proteinExistence type="predicted"/>
<organism evidence="1 2">
    <name type="scientific">Streptomyces pathocidini</name>
    <dbReference type="NCBI Taxonomy" id="1650571"/>
    <lineage>
        <taxon>Bacteria</taxon>
        <taxon>Bacillati</taxon>
        <taxon>Actinomycetota</taxon>
        <taxon>Actinomycetes</taxon>
        <taxon>Kitasatosporales</taxon>
        <taxon>Streptomycetaceae</taxon>
        <taxon>Streptomyces</taxon>
    </lineage>
</organism>
<name>A0ABW7UKM6_9ACTN</name>
<dbReference type="RefSeq" id="WP_398717987.1">
    <property type="nucleotide sequence ID" value="NZ_JBIRWE010000001.1"/>
</dbReference>
<accession>A0ABW7UKM6</accession>
<sequence>MTMSALSQAPLSPAKLKYGDAVLEYLSPYFAQNWMLFAPTPLSEGRGIIARAECTNGTTSEFYDVSARSLQKAQTSRFFPSREVRLISGNIQQLSTNDEVLQRLRQNRKNDKKPELPLLPHEKVTEQQAIRFLSRYAADQMPNACDGKISRVQVRMYIRDLPPWSKRHDAEAKDKVKVRDFKWIDARVLR</sequence>